<name>A0A9P8S9M4_9HYPO</name>
<feature type="compositionally biased region" description="Basic and acidic residues" evidence="1">
    <location>
        <begin position="836"/>
        <end position="854"/>
    </location>
</feature>
<dbReference type="InterPro" id="IPR046784">
    <property type="entry name" value="Eap1"/>
</dbReference>
<feature type="compositionally biased region" description="Basic and acidic residues" evidence="1">
    <location>
        <begin position="404"/>
        <end position="448"/>
    </location>
</feature>
<feature type="compositionally biased region" description="Polar residues" evidence="1">
    <location>
        <begin position="588"/>
        <end position="598"/>
    </location>
</feature>
<feature type="compositionally biased region" description="Polar residues" evidence="1">
    <location>
        <begin position="79"/>
        <end position="90"/>
    </location>
</feature>
<comment type="caution">
    <text evidence="2">The sequence shown here is derived from an EMBL/GenBank/DDBJ whole genome shotgun (WGS) entry which is preliminary data.</text>
</comment>
<feature type="compositionally biased region" description="Basic and acidic residues" evidence="1">
    <location>
        <begin position="473"/>
        <end position="533"/>
    </location>
</feature>
<feature type="compositionally biased region" description="Pro residues" evidence="1">
    <location>
        <begin position="965"/>
        <end position="983"/>
    </location>
</feature>
<feature type="compositionally biased region" description="Low complexity" evidence="1">
    <location>
        <begin position="1015"/>
        <end position="1027"/>
    </location>
</feature>
<dbReference type="EMBL" id="JACEFI010000005">
    <property type="protein sequence ID" value="KAH0598593.1"/>
    <property type="molecule type" value="Genomic_DNA"/>
</dbReference>
<feature type="compositionally biased region" description="Basic and acidic residues" evidence="1">
    <location>
        <begin position="866"/>
        <end position="876"/>
    </location>
</feature>
<feature type="compositionally biased region" description="Pro residues" evidence="1">
    <location>
        <begin position="906"/>
        <end position="921"/>
    </location>
</feature>
<feature type="compositionally biased region" description="Pro residues" evidence="1">
    <location>
        <begin position="937"/>
        <end position="957"/>
    </location>
</feature>
<dbReference type="Proteomes" id="UP000764110">
    <property type="component" value="Unassembled WGS sequence"/>
</dbReference>
<feature type="compositionally biased region" description="Basic and acidic residues" evidence="1">
    <location>
        <begin position="328"/>
        <end position="341"/>
    </location>
</feature>
<keyword evidence="3" id="KW-1185">Reference proteome</keyword>
<gene>
    <name evidence="2" type="ORF">MHUMG1_03896</name>
</gene>
<accession>A0A9P8S9M4</accession>
<sequence>MPAQLAKPASGGTGPEGKGQRAKGHTASQSRPLLLGLASPRLGPVDSTFSRAHAHTADLTTPTKTSYRWPLLSRPHSHFSQYESTKSPHSALSHKHLPPTTSSSSSTSQLTAPEPRTLSLSKPPPLPQTAILTYLLRALVDRVPFPASLAQHLLLRLHRIAPLIPPRQQLRLRFAPVLPLRRLHRQLPTASHHGFCAADFFIYFSSSSFFFRFIYLAVCVFCRRAYQSRTKSHRRTLARLRTSAASRWPFVRWASQLCPPDMATRYSADFLLHLRQSPLCTRPANLPPAEEWMGRPGLDRHVARNSANPDDIVFGPPRMAFSSARGNKAVENDKSGRDSDSPGRITFRNRGDNDGDRFRDGRSNPARRRGDGDQDSDGWNMVKPRKSFGAEGAERFHGKMGGNFREERRPTRDTISNKDDRENGRERPARPFDGFTRDKDAADTEGRPPRNGLNRNKTDNWRTTESNEAPPMPEKRDRDRTKSWRDRDRDAEPSDDRGAGRNNDRRWGRDRDQRNERDPEWLDEPADAREAHTQQDFQKWMEQMKKAKSGSSSSAKATDTPAEPPKPSLPVAPVETGPDKFFLAFGGTSASTDVTSPSEPKDSASSKSKTSGKSSRFTSFFSQPQGDSRPRTEASTPLAGPPVNGPGSTAGSAPVPPGVLAALLGSVPSQEAAHSGAPDEERQAFQSLLAKLQKQSVSATPPGPSPFAAPPQSKPLGNKNSMGSPEPLHQYGAGPRDASLGRPPSQQPHQEILAPRPQQSARPEQLLQDLAGHHQRVSSQGSTNRAEPNAARNNSNTEFLMNLMRMAPDAHRPDQGRVASQSQPQIQKHSPLPPFNDREQEFPGRENRNNERALRPQPPPGFPMDESFHGLERESRQAQPTQILQRPPPPGLDQMPPNWMAGAAQMPPPQQRGGPMLPPPGLAGGLGGPGGPNRNMPMPPMFPPNFPPGAMPPPPPEAMGGMPPRNMPPPPPGFFSGPPPHGFLPPGLGGFNGPPPGPEGFGGPPFETRGMPPSAGNNGRGAAYGRP</sequence>
<protein>
    <submittedName>
        <fullName evidence="2">Uncharacterized protein</fullName>
    </submittedName>
</protein>
<organism evidence="2 3">
    <name type="scientific">Metarhizium humberi</name>
    <dbReference type="NCBI Taxonomy" id="2596975"/>
    <lineage>
        <taxon>Eukaryota</taxon>
        <taxon>Fungi</taxon>
        <taxon>Dikarya</taxon>
        <taxon>Ascomycota</taxon>
        <taxon>Pezizomycotina</taxon>
        <taxon>Sordariomycetes</taxon>
        <taxon>Hypocreomycetidae</taxon>
        <taxon>Hypocreales</taxon>
        <taxon>Clavicipitaceae</taxon>
        <taxon>Metarhizium</taxon>
    </lineage>
</organism>
<feature type="compositionally biased region" description="Pro residues" evidence="1">
    <location>
        <begin position="701"/>
        <end position="713"/>
    </location>
</feature>
<proteinExistence type="predicted"/>
<feature type="compositionally biased region" description="Gly residues" evidence="1">
    <location>
        <begin position="922"/>
        <end position="931"/>
    </location>
</feature>
<evidence type="ECO:0000313" key="3">
    <source>
        <dbReference type="Proteomes" id="UP000764110"/>
    </source>
</evidence>
<feature type="compositionally biased region" description="Polar residues" evidence="1">
    <location>
        <begin position="818"/>
        <end position="828"/>
    </location>
</feature>
<feature type="compositionally biased region" description="Low complexity" evidence="1">
    <location>
        <begin position="605"/>
        <end position="622"/>
    </location>
</feature>
<reference evidence="2 3" key="1">
    <citation type="submission" date="2020-07" db="EMBL/GenBank/DDBJ databases">
        <title>Metarhizium humberi genome.</title>
        <authorList>
            <person name="Lysoe E."/>
        </authorList>
    </citation>
    <scope>NUCLEOTIDE SEQUENCE [LARGE SCALE GENOMIC DNA]</scope>
    <source>
        <strain evidence="2 3">ESALQ1638</strain>
    </source>
</reference>
<evidence type="ECO:0000256" key="1">
    <source>
        <dbReference type="SAM" id="MobiDB-lite"/>
    </source>
</evidence>
<feature type="compositionally biased region" description="Polar residues" evidence="1">
    <location>
        <begin position="777"/>
        <end position="799"/>
    </location>
</feature>
<feature type="region of interest" description="Disordered" evidence="1">
    <location>
        <begin position="300"/>
        <end position="1027"/>
    </location>
</feature>
<evidence type="ECO:0000313" key="2">
    <source>
        <dbReference type="EMBL" id="KAH0598593.1"/>
    </source>
</evidence>
<feature type="compositionally biased region" description="Basic and acidic residues" evidence="1">
    <location>
        <begin position="349"/>
        <end position="372"/>
    </location>
</feature>
<feature type="region of interest" description="Disordered" evidence="1">
    <location>
        <begin position="79"/>
        <end position="124"/>
    </location>
</feature>
<dbReference type="AlphaFoldDB" id="A0A9P8S9M4"/>
<feature type="region of interest" description="Disordered" evidence="1">
    <location>
        <begin position="1"/>
        <end position="40"/>
    </location>
</feature>
<dbReference type="Pfam" id="PF20566">
    <property type="entry name" value="Eap1"/>
    <property type="match status" value="1"/>
</dbReference>